<dbReference type="InterPro" id="IPR001701">
    <property type="entry name" value="Glyco_hydro_9"/>
</dbReference>
<comment type="caution">
    <text evidence="7">The sequence shown here is derived from an EMBL/GenBank/DDBJ whole genome shotgun (WGS) entry which is preliminary data.</text>
</comment>
<protein>
    <recommendedName>
        <fullName evidence="9">Glycoside hydrolase</fullName>
    </recommendedName>
</protein>
<dbReference type="Pfam" id="PF02927">
    <property type="entry name" value="CelD_N"/>
    <property type="match status" value="1"/>
</dbReference>
<evidence type="ECO:0008006" key="9">
    <source>
        <dbReference type="Google" id="ProtNLM"/>
    </source>
</evidence>
<evidence type="ECO:0000259" key="5">
    <source>
        <dbReference type="Pfam" id="PF00759"/>
    </source>
</evidence>
<keyword evidence="4" id="KW-0732">Signal</keyword>
<gene>
    <name evidence="7" type="ORF">GCM10009126_12320</name>
</gene>
<dbReference type="SUPFAM" id="SSF81296">
    <property type="entry name" value="E set domains"/>
    <property type="match status" value="1"/>
</dbReference>
<evidence type="ECO:0000259" key="6">
    <source>
        <dbReference type="Pfam" id="PF02927"/>
    </source>
</evidence>
<dbReference type="InterPro" id="IPR013783">
    <property type="entry name" value="Ig-like_fold"/>
</dbReference>
<comment type="similarity">
    <text evidence="1">Belongs to the glycosyl hydrolase 9 (cellulase E) family.</text>
</comment>
<evidence type="ECO:0000256" key="2">
    <source>
        <dbReference type="ARBA" id="ARBA00023277"/>
    </source>
</evidence>
<dbReference type="SUPFAM" id="SSF48208">
    <property type="entry name" value="Six-hairpin glycosidases"/>
    <property type="match status" value="1"/>
</dbReference>
<dbReference type="InterPro" id="IPR012341">
    <property type="entry name" value="6hp_glycosidase-like_sf"/>
</dbReference>
<dbReference type="InterPro" id="IPR008928">
    <property type="entry name" value="6-hairpin_glycosidase_sf"/>
</dbReference>
<evidence type="ECO:0000256" key="4">
    <source>
        <dbReference type="SAM" id="SignalP"/>
    </source>
</evidence>
<evidence type="ECO:0000313" key="8">
    <source>
        <dbReference type="Proteomes" id="UP001500657"/>
    </source>
</evidence>
<dbReference type="InterPro" id="IPR014756">
    <property type="entry name" value="Ig_E-set"/>
</dbReference>
<accession>A0ABN0UEX2</accession>
<dbReference type="Proteomes" id="UP001500657">
    <property type="component" value="Unassembled WGS sequence"/>
</dbReference>
<dbReference type="InterPro" id="IPR004197">
    <property type="entry name" value="Cellulase_Ig-like"/>
</dbReference>
<proteinExistence type="inferred from homology"/>
<dbReference type="CDD" id="cd02850">
    <property type="entry name" value="E_set_Cellulase_N"/>
    <property type="match status" value="1"/>
</dbReference>
<evidence type="ECO:0000256" key="3">
    <source>
        <dbReference type="ARBA" id="ARBA00023326"/>
    </source>
</evidence>
<dbReference type="RefSeq" id="WP_343881273.1">
    <property type="nucleotide sequence ID" value="NZ_BAAAFO010000002.1"/>
</dbReference>
<feature type="signal peptide" evidence="4">
    <location>
        <begin position="1"/>
        <end position="32"/>
    </location>
</feature>
<feature type="domain" description="Cellulase Ig-like" evidence="6">
    <location>
        <begin position="283"/>
        <end position="361"/>
    </location>
</feature>
<keyword evidence="2" id="KW-0119">Carbohydrate metabolism</keyword>
<reference evidence="7 8" key="1">
    <citation type="journal article" date="2019" name="Int. J. Syst. Evol. Microbiol.">
        <title>The Global Catalogue of Microorganisms (GCM) 10K type strain sequencing project: providing services to taxonomists for standard genome sequencing and annotation.</title>
        <authorList>
            <consortium name="The Broad Institute Genomics Platform"/>
            <consortium name="The Broad Institute Genome Sequencing Center for Infectious Disease"/>
            <person name="Wu L."/>
            <person name="Ma J."/>
        </authorList>
    </citation>
    <scope>NUCLEOTIDE SEQUENCE [LARGE SCALE GENOMIC DNA]</scope>
    <source>
        <strain evidence="7 8">JCM 16242</strain>
    </source>
</reference>
<dbReference type="Gene3D" id="1.50.10.10">
    <property type="match status" value="1"/>
</dbReference>
<dbReference type="Pfam" id="PF00759">
    <property type="entry name" value="Glyco_hydro_9"/>
    <property type="match status" value="1"/>
</dbReference>
<keyword evidence="3" id="KW-0624">Polysaccharide degradation</keyword>
<keyword evidence="8" id="KW-1185">Reference proteome</keyword>
<dbReference type="Gene3D" id="2.60.40.10">
    <property type="entry name" value="Immunoglobulins"/>
    <property type="match status" value="1"/>
</dbReference>
<dbReference type="EMBL" id="BAAAFO010000002">
    <property type="protein sequence ID" value="GAA0248347.1"/>
    <property type="molecule type" value="Genomic_DNA"/>
</dbReference>
<sequence length="846" mass="93164">MPIHRSTLIRRARLALLTASVLGALTLSPAIAQPAKTDGQTLTLNDKGYFASRGFDVLVYSNWYDGLFSDAKMSGVEIIHHDQRTATNGDIRLSATPDQWDPIGALVSRKVDQAKGTIDTHLSYPDYKFDYRINARKDGDKVVISVILDKPLPATLDGKAGFNLEFLPAAYFHHSYFADDVAHPFPLYPASNMTQPAKGERAEPLPMASGQRFVLAPDDPQQRVTIASANGTMSFYDGRNQAQNGWFVLRQMIPAGKTGTVLQWTLSGSADPHWVRPTVIGHSQVGYAPAEQKVAVLEHDPQARLNGQARLLRIASDGKETTAFSAAPKPWGKYLRYGYARFDFSSVTAPGLYVIEYDGQRTAPFRIANDIYASAWHPTLDIYLPQQMDHMRVTEAYRVWHGDPHRDDARQAPVNHEHFDLYAQGPTTDTAFKPGEHIPGLNVGGWLDAGDYDIRTQTQYAIVRTLVHAWEDFHPERDTTSVDWATRRVDMHRPDGVPDILQQIKHGTVQLVAQFDAVGHAIHGIVEPDLVQYRHLGDAVTKTDGLVYDPSLKEGEVKGDRSGAPDDRWAFTSKSSALNYGSIAALAAASRALHEMDPALAKKSLAIAQKVWAQEQSHAPDLYRHGNTTGGPLQAEEFSAAVELLISTGDQKYAARITALWPWIAEHFVFTATEAVRALPHMPAAYRSQLETAVRAYAKQRASISQANPYGVPITEGGWAGNGAIVRLGITDYALHKAFPDIIDGKGVFRGLDYLYGTHPGSNLSFVSAVGARSKEVAYGHNRADFSFIAGGVVPGVLIVKPDFPENKENWPFFWGENEYVTDLGAYYIYLANAANALVEGNQPAR</sequence>
<name>A0ABN0UEX2_9GAMM</name>
<organism evidence="7 8">
    <name type="scientific">Rhodanobacter caeni</name>
    <dbReference type="NCBI Taxonomy" id="657654"/>
    <lineage>
        <taxon>Bacteria</taxon>
        <taxon>Pseudomonadati</taxon>
        <taxon>Pseudomonadota</taxon>
        <taxon>Gammaproteobacteria</taxon>
        <taxon>Lysobacterales</taxon>
        <taxon>Rhodanobacteraceae</taxon>
        <taxon>Rhodanobacter</taxon>
    </lineage>
</organism>
<evidence type="ECO:0000313" key="7">
    <source>
        <dbReference type="EMBL" id="GAA0248347.1"/>
    </source>
</evidence>
<feature type="chain" id="PRO_5046218474" description="Glycoside hydrolase" evidence="4">
    <location>
        <begin position="33"/>
        <end position="846"/>
    </location>
</feature>
<feature type="domain" description="Glycoside hydrolase family 9" evidence="5">
    <location>
        <begin position="373"/>
        <end position="774"/>
    </location>
</feature>
<evidence type="ECO:0000256" key="1">
    <source>
        <dbReference type="ARBA" id="ARBA00007072"/>
    </source>
</evidence>